<evidence type="ECO:0000259" key="6">
    <source>
        <dbReference type="Pfam" id="PF13933"/>
    </source>
</evidence>
<feature type="compositionally biased region" description="Basic and acidic residues" evidence="4">
    <location>
        <begin position="293"/>
        <end position="303"/>
    </location>
</feature>
<feature type="domain" description="Putative peptidase" evidence="6">
    <location>
        <begin position="8"/>
        <end position="253"/>
    </location>
</feature>
<gene>
    <name evidence="7" type="ORF">NUU61_005274</name>
</gene>
<dbReference type="GeneID" id="81395024"/>
<reference evidence="7" key="1">
    <citation type="submission" date="2022-11" db="EMBL/GenBank/DDBJ databases">
        <authorList>
            <person name="Petersen C."/>
        </authorList>
    </citation>
    <scope>NUCLEOTIDE SEQUENCE</scope>
    <source>
        <strain evidence="7">IBT 34128</strain>
    </source>
</reference>
<evidence type="ECO:0000256" key="2">
    <source>
        <dbReference type="ARBA" id="ARBA00023180"/>
    </source>
</evidence>
<dbReference type="InterPro" id="IPR039124">
    <property type="entry name" value="PRA1-like"/>
</dbReference>
<evidence type="ECO:0000256" key="4">
    <source>
        <dbReference type="SAM" id="MobiDB-lite"/>
    </source>
</evidence>
<reference evidence="7" key="2">
    <citation type="journal article" date="2023" name="IMA Fungus">
        <title>Comparative genomic study of the Penicillium genus elucidates a diverse pangenome and 15 lateral gene transfer events.</title>
        <authorList>
            <person name="Petersen C."/>
            <person name="Sorensen T."/>
            <person name="Nielsen M.R."/>
            <person name="Sondergaard T.E."/>
            <person name="Sorensen J.L."/>
            <person name="Fitzpatrick D.A."/>
            <person name="Frisvad J.C."/>
            <person name="Nielsen K.L."/>
        </authorList>
    </citation>
    <scope>NUCLEOTIDE SEQUENCE</scope>
    <source>
        <strain evidence="7">IBT 34128</strain>
    </source>
</reference>
<evidence type="ECO:0000313" key="8">
    <source>
        <dbReference type="Proteomes" id="UP001141434"/>
    </source>
</evidence>
<keyword evidence="1 5" id="KW-0732">Signal</keyword>
<keyword evidence="2" id="KW-0325">Glycoprotein</keyword>
<evidence type="ECO:0000256" key="5">
    <source>
        <dbReference type="SAM" id="SignalP"/>
    </source>
</evidence>
<dbReference type="Gene3D" id="3.40.390.10">
    <property type="entry name" value="Collagenase (Catalytic Domain)"/>
    <property type="match status" value="1"/>
</dbReference>
<dbReference type="AlphaFoldDB" id="A0A9W9F990"/>
<sequence>MALLLNLLLCSAAIGVALPATGHTENASSHPFSQMALAPWDAGAVSQYPIHSSCNATQRRQIELGLNETIALAEHAKAHILRWRNESEIYRKYFGNRPSMEPVGAFDIVINGDKENALFRCDNPDGNCDLDGEKNYSFRYAGHWRGENGTGETVICDLSYEARRSLSTMCALGYTVSGSETNTFWASDLLHRLYHLPTFGQDWIDHFADGYKEVVDLAAKTPIRSTRDSETLQYFALEVYAFDISVPGIGCPGAQNHQHSSEEKPTTSQNQPSATGTTSEPPSKTSEVPANCHTHDGGELHCT</sequence>
<comment type="similarity">
    <text evidence="3">Belongs to the ZPS1 family.</text>
</comment>
<dbReference type="EMBL" id="JAPMSZ010000007">
    <property type="protein sequence ID" value="KAJ5095918.1"/>
    <property type="molecule type" value="Genomic_DNA"/>
</dbReference>
<dbReference type="PANTHER" id="PTHR39399">
    <property type="entry name" value="PROTEIN ZPS1"/>
    <property type="match status" value="1"/>
</dbReference>
<dbReference type="Proteomes" id="UP001141434">
    <property type="component" value="Unassembled WGS sequence"/>
</dbReference>
<evidence type="ECO:0000256" key="1">
    <source>
        <dbReference type="ARBA" id="ARBA00022729"/>
    </source>
</evidence>
<dbReference type="GO" id="GO:0009986">
    <property type="term" value="C:cell surface"/>
    <property type="evidence" value="ECO:0007669"/>
    <property type="project" value="TreeGrafter"/>
</dbReference>
<feature type="chain" id="PRO_5040936997" description="Putative peptidase domain-containing protein" evidence="5">
    <location>
        <begin position="20"/>
        <end position="303"/>
    </location>
</feature>
<evidence type="ECO:0000313" key="7">
    <source>
        <dbReference type="EMBL" id="KAJ5095918.1"/>
    </source>
</evidence>
<organism evidence="7 8">
    <name type="scientific">Penicillium alfredii</name>
    <dbReference type="NCBI Taxonomy" id="1506179"/>
    <lineage>
        <taxon>Eukaryota</taxon>
        <taxon>Fungi</taxon>
        <taxon>Dikarya</taxon>
        <taxon>Ascomycota</taxon>
        <taxon>Pezizomycotina</taxon>
        <taxon>Eurotiomycetes</taxon>
        <taxon>Eurotiomycetidae</taxon>
        <taxon>Eurotiales</taxon>
        <taxon>Aspergillaceae</taxon>
        <taxon>Penicillium</taxon>
    </lineage>
</organism>
<feature type="compositionally biased region" description="Polar residues" evidence="4">
    <location>
        <begin position="266"/>
        <end position="288"/>
    </location>
</feature>
<feature type="signal peptide" evidence="5">
    <location>
        <begin position="1"/>
        <end position="19"/>
    </location>
</feature>
<keyword evidence="8" id="KW-1185">Reference proteome</keyword>
<comment type="caution">
    <text evidence="7">The sequence shown here is derived from an EMBL/GenBank/DDBJ whole genome shotgun (WGS) entry which is preliminary data.</text>
</comment>
<dbReference type="InterPro" id="IPR024079">
    <property type="entry name" value="MetalloPept_cat_dom_sf"/>
</dbReference>
<dbReference type="GO" id="GO:0008237">
    <property type="term" value="F:metallopeptidase activity"/>
    <property type="evidence" value="ECO:0007669"/>
    <property type="project" value="InterPro"/>
</dbReference>
<dbReference type="OrthoDB" id="4689212at2759"/>
<protein>
    <recommendedName>
        <fullName evidence="6">Putative peptidase domain-containing protein</fullName>
    </recommendedName>
</protein>
<dbReference type="SUPFAM" id="SSF55486">
    <property type="entry name" value="Metalloproteases ('zincins'), catalytic domain"/>
    <property type="match status" value="1"/>
</dbReference>
<dbReference type="GO" id="GO:0009277">
    <property type="term" value="C:fungal-type cell wall"/>
    <property type="evidence" value="ECO:0007669"/>
    <property type="project" value="TreeGrafter"/>
</dbReference>
<dbReference type="CDD" id="cd11307">
    <property type="entry name" value="M35_Asp_f2_like"/>
    <property type="match status" value="1"/>
</dbReference>
<dbReference type="InterPro" id="IPR029482">
    <property type="entry name" value="HRXXH"/>
</dbReference>
<dbReference type="Pfam" id="PF13933">
    <property type="entry name" value="HRXXH"/>
    <property type="match status" value="1"/>
</dbReference>
<dbReference type="GO" id="GO:0005178">
    <property type="term" value="F:integrin binding"/>
    <property type="evidence" value="ECO:0007669"/>
    <property type="project" value="TreeGrafter"/>
</dbReference>
<proteinExistence type="inferred from homology"/>
<feature type="region of interest" description="Disordered" evidence="4">
    <location>
        <begin position="252"/>
        <end position="303"/>
    </location>
</feature>
<dbReference type="RefSeq" id="XP_056511469.1">
    <property type="nucleotide sequence ID" value="XM_056655856.1"/>
</dbReference>
<accession>A0A9W9F990</accession>
<dbReference type="GO" id="GO:0005576">
    <property type="term" value="C:extracellular region"/>
    <property type="evidence" value="ECO:0007669"/>
    <property type="project" value="TreeGrafter"/>
</dbReference>
<dbReference type="FunFam" id="3.40.390.10:FF:000043">
    <property type="entry name" value="Major allergen Asp F2"/>
    <property type="match status" value="1"/>
</dbReference>
<dbReference type="GO" id="GO:0008270">
    <property type="term" value="F:zinc ion binding"/>
    <property type="evidence" value="ECO:0007669"/>
    <property type="project" value="TreeGrafter"/>
</dbReference>
<evidence type="ECO:0000256" key="3">
    <source>
        <dbReference type="ARBA" id="ARBA00060890"/>
    </source>
</evidence>
<name>A0A9W9F990_9EURO</name>
<dbReference type="PANTHER" id="PTHR39399:SF1">
    <property type="entry name" value="PROTEIN ZPS1"/>
    <property type="match status" value="1"/>
</dbReference>